<feature type="transmembrane region" description="Helical" evidence="1">
    <location>
        <begin position="86"/>
        <end position="106"/>
    </location>
</feature>
<dbReference type="PANTHER" id="PTHR45138:SF9">
    <property type="entry name" value="DIGUANYLATE CYCLASE DGCM-RELATED"/>
    <property type="match status" value="1"/>
</dbReference>
<reference evidence="3 4" key="1">
    <citation type="submission" date="2020-08" db="EMBL/GenBank/DDBJ databases">
        <title>Genome sequence of Leucobacter denitrificans KACC 14055T.</title>
        <authorList>
            <person name="Hyun D.-W."/>
            <person name="Bae J.-W."/>
        </authorList>
    </citation>
    <scope>NUCLEOTIDE SEQUENCE [LARGE SCALE GENOMIC DNA]</scope>
    <source>
        <strain evidence="3 4">KACC 14055</strain>
    </source>
</reference>
<sequence length="339" mass="37843">MSSFTDTVTRSEGVRWLRSRRLRRSGRVTVFSIVTAGLMSLFGILGAFELFEDDITRFETYLSIAILAVGLLVGCFVFLLKRELPYWFGIAFIISHASVQVYYLGFSDEGQNAIAGLQELPVMGMYFAWFYGPRIARIGQALILVAVMWAAAGGIFTTLLPLLGIPNLIGVTMFTWLCVEVGLLMRKRVWGEAQTDELTGVLNRRGFVARAQKELERASRYHYPLSLAIIDLDDFKCVNDTGGHAAGDDLLRTLTSQWKSLCRSSDLIGRLGGDEFVILLPESHLAESEVVMGRLRQLAVHPWSWGIAEAESGDTLEQLLQRADEAMYGEKRGRSSQRS</sequence>
<evidence type="ECO:0000256" key="1">
    <source>
        <dbReference type="SAM" id="Phobius"/>
    </source>
</evidence>
<dbReference type="InterPro" id="IPR000160">
    <property type="entry name" value="GGDEF_dom"/>
</dbReference>
<feature type="transmembrane region" description="Helical" evidence="1">
    <location>
        <begin position="60"/>
        <end position="79"/>
    </location>
</feature>
<keyword evidence="1" id="KW-0812">Transmembrane</keyword>
<dbReference type="KEGG" id="ldn:H9L06_00495"/>
<feature type="transmembrane region" description="Helical" evidence="1">
    <location>
        <begin position="28"/>
        <end position="48"/>
    </location>
</feature>
<protein>
    <submittedName>
        <fullName evidence="3">GGDEF domain-containing protein</fullName>
    </submittedName>
</protein>
<dbReference type="PANTHER" id="PTHR45138">
    <property type="entry name" value="REGULATORY COMPONENTS OF SENSORY TRANSDUCTION SYSTEM"/>
    <property type="match status" value="1"/>
</dbReference>
<dbReference type="NCBIfam" id="TIGR00254">
    <property type="entry name" value="GGDEF"/>
    <property type="match status" value="1"/>
</dbReference>
<keyword evidence="1" id="KW-1133">Transmembrane helix</keyword>
<feature type="transmembrane region" description="Helical" evidence="1">
    <location>
        <begin position="168"/>
        <end position="185"/>
    </location>
</feature>
<dbReference type="Pfam" id="PF00990">
    <property type="entry name" value="GGDEF"/>
    <property type="match status" value="1"/>
</dbReference>
<dbReference type="GO" id="GO:0052621">
    <property type="term" value="F:diguanylate cyclase activity"/>
    <property type="evidence" value="ECO:0007669"/>
    <property type="project" value="TreeGrafter"/>
</dbReference>
<gene>
    <name evidence="3" type="ORF">H9L06_00495</name>
</gene>
<dbReference type="InterPro" id="IPR043128">
    <property type="entry name" value="Rev_trsase/Diguanyl_cyclase"/>
</dbReference>
<evidence type="ECO:0000313" key="3">
    <source>
        <dbReference type="EMBL" id="QNN62910.1"/>
    </source>
</evidence>
<dbReference type="SMART" id="SM00267">
    <property type="entry name" value="GGDEF"/>
    <property type="match status" value="1"/>
</dbReference>
<dbReference type="SUPFAM" id="SSF55073">
    <property type="entry name" value="Nucleotide cyclase"/>
    <property type="match status" value="1"/>
</dbReference>
<evidence type="ECO:0000313" key="4">
    <source>
        <dbReference type="Proteomes" id="UP000515934"/>
    </source>
</evidence>
<name>A0A7G9S4Y5_9MICO</name>
<keyword evidence="4" id="KW-1185">Reference proteome</keyword>
<dbReference type="InterPro" id="IPR050469">
    <property type="entry name" value="Diguanylate_Cyclase"/>
</dbReference>
<organism evidence="3 4">
    <name type="scientific">Leucobacter denitrificans</name>
    <dbReference type="NCBI Taxonomy" id="683042"/>
    <lineage>
        <taxon>Bacteria</taxon>
        <taxon>Bacillati</taxon>
        <taxon>Actinomycetota</taxon>
        <taxon>Actinomycetes</taxon>
        <taxon>Micrococcales</taxon>
        <taxon>Microbacteriaceae</taxon>
        <taxon>Leucobacter</taxon>
    </lineage>
</organism>
<feature type="transmembrane region" description="Helical" evidence="1">
    <location>
        <begin position="141"/>
        <end position="162"/>
    </location>
</feature>
<dbReference type="InterPro" id="IPR029787">
    <property type="entry name" value="Nucleotide_cyclase"/>
</dbReference>
<dbReference type="CDD" id="cd01949">
    <property type="entry name" value="GGDEF"/>
    <property type="match status" value="1"/>
</dbReference>
<proteinExistence type="predicted"/>
<dbReference type="Gene3D" id="3.30.70.270">
    <property type="match status" value="1"/>
</dbReference>
<feature type="transmembrane region" description="Helical" evidence="1">
    <location>
        <begin position="112"/>
        <end position="129"/>
    </location>
</feature>
<evidence type="ECO:0000259" key="2">
    <source>
        <dbReference type="PROSITE" id="PS50887"/>
    </source>
</evidence>
<dbReference type="EMBL" id="CP060716">
    <property type="protein sequence ID" value="QNN62910.1"/>
    <property type="molecule type" value="Genomic_DNA"/>
</dbReference>
<dbReference type="RefSeq" id="WP_187555380.1">
    <property type="nucleotide sequence ID" value="NZ_CP060716.1"/>
</dbReference>
<dbReference type="Proteomes" id="UP000515934">
    <property type="component" value="Chromosome"/>
</dbReference>
<feature type="domain" description="GGDEF" evidence="2">
    <location>
        <begin position="223"/>
        <end position="339"/>
    </location>
</feature>
<accession>A0A7G9S4Y5</accession>
<keyword evidence="1" id="KW-0472">Membrane</keyword>
<dbReference type="PROSITE" id="PS50887">
    <property type="entry name" value="GGDEF"/>
    <property type="match status" value="1"/>
</dbReference>
<dbReference type="AlphaFoldDB" id="A0A7G9S4Y5"/>